<dbReference type="RefSeq" id="WP_158345245.1">
    <property type="nucleotide sequence ID" value="NZ_AP019379.1"/>
</dbReference>
<dbReference type="SUPFAM" id="SSF52833">
    <property type="entry name" value="Thioredoxin-like"/>
    <property type="match status" value="1"/>
</dbReference>
<feature type="disulfide bond" description="Redox-active" evidence="10">
    <location>
        <begin position="33"/>
        <end position="36"/>
    </location>
</feature>
<dbReference type="PANTHER" id="PTHR45663:SF11">
    <property type="entry name" value="GEO12009P1"/>
    <property type="match status" value="1"/>
</dbReference>
<comment type="similarity">
    <text evidence="2 8">Belongs to the thioredoxin family.</text>
</comment>
<evidence type="ECO:0000256" key="6">
    <source>
        <dbReference type="ARBA" id="ARBA00023284"/>
    </source>
</evidence>
<evidence type="ECO:0000256" key="9">
    <source>
        <dbReference type="PIRSR" id="PIRSR000077-1"/>
    </source>
</evidence>
<evidence type="ECO:0000256" key="8">
    <source>
        <dbReference type="PIRNR" id="PIRNR000077"/>
    </source>
</evidence>
<gene>
    <name evidence="12" type="primary">trxA</name>
    <name evidence="12" type="ORF">BUCNMO_440</name>
</gene>
<evidence type="ECO:0000256" key="7">
    <source>
        <dbReference type="NCBIfam" id="TIGR01068"/>
    </source>
</evidence>
<dbReference type="PRINTS" id="PR00421">
    <property type="entry name" value="THIOREDOXIN"/>
</dbReference>
<feature type="site" description="Deprotonates C-terminal active site Cys" evidence="9">
    <location>
        <position position="27"/>
    </location>
</feature>
<dbReference type="PROSITE" id="PS00194">
    <property type="entry name" value="THIOREDOXIN_1"/>
    <property type="match status" value="1"/>
</dbReference>
<dbReference type="InterPro" id="IPR013766">
    <property type="entry name" value="Thioredoxin_domain"/>
</dbReference>
<keyword evidence="6 10" id="KW-0676">Redox-active center</keyword>
<dbReference type="InterPro" id="IPR005746">
    <property type="entry name" value="Thioredoxin"/>
</dbReference>
<evidence type="ECO:0000313" key="13">
    <source>
        <dbReference type="Proteomes" id="UP000317544"/>
    </source>
</evidence>
<dbReference type="GO" id="GO:0015035">
    <property type="term" value="F:protein-disulfide reductase activity"/>
    <property type="evidence" value="ECO:0007669"/>
    <property type="project" value="UniProtKB-UniRule"/>
</dbReference>
<dbReference type="NCBIfam" id="TIGR01068">
    <property type="entry name" value="thioredoxin"/>
    <property type="match status" value="1"/>
</dbReference>
<evidence type="ECO:0000256" key="4">
    <source>
        <dbReference type="ARBA" id="ARBA00022982"/>
    </source>
</evidence>
<dbReference type="OrthoDB" id="9790390at2"/>
<sequence>MNNNIIKVTDETFKKNVIQNEKFVLVDFWAPWCGPCKTFVPILETVSKLYVGKLIVVKINIDDNPKIINTYQIKNIPTLLLFKNGKVIHSNVGVISQERLEHILNTTIN</sequence>
<feature type="active site" description="Nucleophile" evidence="9">
    <location>
        <position position="36"/>
    </location>
</feature>
<dbReference type="InterPro" id="IPR036249">
    <property type="entry name" value="Thioredoxin-like_sf"/>
</dbReference>
<proteinExistence type="inferred from homology"/>
<dbReference type="PANTHER" id="PTHR45663">
    <property type="entry name" value="GEO12009P1"/>
    <property type="match status" value="1"/>
</dbReference>
<evidence type="ECO:0000259" key="11">
    <source>
        <dbReference type="PROSITE" id="PS51352"/>
    </source>
</evidence>
<evidence type="ECO:0000313" key="12">
    <source>
        <dbReference type="EMBL" id="BBI01442.1"/>
    </source>
</evidence>
<dbReference type="InterPro" id="IPR017937">
    <property type="entry name" value="Thioredoxin_CS"/>
</dbReference>
<dbReference type="Proteomes" id="UP000317544">
    <property type="component" value="Chromosome"/>
</dbReference>
<dbReference type="PIRSF" id="PIRSF000077">
    <property type="entry name" value="Thioredoxin"/>
    <property type="match status" value="1"/>
</dbReference>
<dbReference type="EMBL" id="AP019379">
    <property type="protein sequence ID" value="BBI01442.1"/>
    <property type="molecule type" value="Genomic_DNA"/>
</dbReference>
<keyword evidence="13" id="KW-1185">Reference proteome</keyword>
<keyword evidence="5 10" id="KW-1015">Disulfide bond</keyword>
<accession>A0A455TAZ0</accession>
<evidence type="ECO:0000256" key="5">
    <source>
        <dbReference type="ARBA" id="ARBA00023157"/>
    </source>
</evidence>
<dbReference type="AlphaFoldDB" id="A0A455TAZ0"/>
<keyword evidence="4" id="KW-0249">Electron transport</keyword>
<evidence type="ECO:0000256" key="10">
    <source>
        <dbReference type="PIRSR" id="PIRSR000077-4"/>
    </source>
</evidence>
<feature type="domain" description="Thioredoxin" evidence="11">
    <location>
        <begin position="1"/>
        <end position="109"/>
    </location>
</feature>
<dbReference type="CDD" id="cd02947">
    <property type="entry name" value="TRX_family"/>
    <property type="match status" value="1"/>
</dbReference>
<dbReference type="GO" id="GO:0005737">
    <property type="term" value="C:cytoplasm"/>
    <property type="evidence" value="ECO:0007669"/>
    <property type="project" value="TreeGrafter"/>
</dbReference>
<dbReference type="FunFam" id="3.40.30.10:FF:000001">
    <property type="entry name" value="Thioredoxin"/>
    <property type="match status" value="1"/>
</dbReference>
<dbReference type="Pfam" id="PF00085">
    <property type="entry name" value="Thioredoxin"/>
    <property type="match status" value="1"/>
</dbReference>
<reference evidence="12 13" key="1">
    <citation type="journal article" date="2019" name="Proc. Natl. Acad. Sci. U.S.A.">
        <title>Exaggeration and cooption of innate immunity for social defense.</title>
        <authorList>
            <person name="Kutsukake M."/>
            <person name="Moriyama M."/>
            <person name="Shigenobu S."/>
            <person name="Meng X.-Y."/>
            <person name="Nikoh N."/>
            <person name="Noda C."/>
            <person name="Kobayashi S."/>
            <person name="Fukatsu T."/>
        </authorList>
    </citation>
    <scope>NUCLEOTIDE SEQUENCE [LARGE SCALE GENOMIC DNA]</scope>
    <source>
        <strain evidence="12 13">Nmo</strain>
    </source>
</reference>
<organism evidence="12 13">
    <name type="scientific">Buchnera aphidicola</name>
    <name type="common">Nipponaphis monzeni</name>
    <dbReference type="NCBI Taxonomy" id="2495405"/>
    <lineage>
        <taxon>Bacteria</taxon>
        <taxon>Pseudomonadati</taxon>
        <taxon>Pseudomonadota</taxon>
        <taxon>Gammaproteobacteria</taxon>
        <taxon>Enterobacterales</taxon>
        <taxon>Erwiniaceae</taxon>
        <taxon>Buchnera</taxon>
    </lineage>
</organism>
<evidence type="ECO:0000256" key="1">
    <source>
        <dbReference type="ARBA" id="ARBA00003318"/>
    </source>
</evidence>
<dbReference type="Gene3D" id="3.40.30.10">
    <property type="entry name" value="Glutaredoxin"/>
    <property type="match status" value="1"/>
</dbReference>
<feature type="active site" description="Nucleophile" evidence="9">
    <location>
        <position position="33"/>
    </location>
</feature>
<keyword evidence="3" id="KW-0813">Transport</keyword>
<comment type="function">
    <text evidence="1">Participates in various redox reactions through the reversible oxidation of its active center dithiol to a disulfide and catalyzes dithiol-disulfide exchange reactions.</text>
</comment>
<feature type="site" description="Contributes to redox potential value" evidence="9">
    <location>
        <position position="34"/>
    </location>
</feature>
<name>A0A455TAZ0_9GAMM</name>
<feature type="site" description="Contributes to redox potential value" evidence="9">
    <location>
        <position position="35"/>
    </location>
</feature>
<protein>
    <recommendedName>
        <fullName evidence="7 8">Thioredoxin</fullName>
    </recommendedName>
</protein>
<dbReference type="PROSITE" id="PS51352">
    <property type="entry name" value="THIOREDOXIN_2"/>
    <property type="match status" value="1"/>
</dbReference>
<evidence type="ECO:0000256" key="2">
    <source>
        <dbReference type="ARBA" id="ARBA00008987"/>
    </source>
</evidence>
<evidence type="ECO:0000256" key="3">
    <source>
        <dbReference type="ARBA" id="ARBA00022448"/>
    </source>
</evidence>